<gene>
    <name evidence="1" type="ORF">PISMIDRAFT_683586</name>
</gene>
<evidence type="ECO:0000313" key="2">
    <source>
        <dbReference type="Proteomes" id="UP000054018"/>
    </source>
</evidence>
<dbReference type="AlphaFoldDB" id="A0A0C9Y2W5"/>
<keyword evidence="2" id="KW-1185">Reference proteome</keyword>
<organism evidence="1 2">
    <name type="scientific">Pisolithus microcarpus 441</name>
    <dbReference type="NCBI Taxonomy" id="765257"/>
    <lineage>
        <taxon>Eukaryota</taxon>
        <taxon>Fungi</taxon>
        <taxon>Dikarya</taxon>
        <taxon>Basidiomycota</taxon>
        <taxon>Agaricomycotina</taxon>
        <taxon>Agaricomycetes</taxon>
        <taxon>Agaricomycetidae</taxon>
        <taxon>Boletales</taxon>
        <taxon>Sclerodermatineae</taxon>
        <taxon>Pisolithaceae</taxon>
        <taxon>Pisolithus</taxon>
    </lineage>
</organism>
<feature type="non-terminal residue" evidence="1">
    <location>
        <position position="1"/>
    </location>
</feature>
<sequence length="51" mass="5666">RDWLIGKAHRSRFMNSRDQNAPAAHFLGVAESPLGARHFHRVDQGKGSVSP</sequence>
<dbReference type="HOGENOM" id="CLU_3112074_0_0_1"/>
<reference evidence="1 2" key="1">
    <citation type="submission" date="2014-04" db="EMBL/GenBank/DDBJ databases">
        <authorList>
            <consortium name="DOE Joint Genome Institute"/>
            <person name="Kuo A."/>
            <person name="Kohler A."/>
            <person name="Costa M.D."/>
            <person name="Nagy L.G."/>
            <person name="Floudas D."/>
            <person name="Copeland A."/>
            <person name="Barry K.W."/>
            <person name="Cichocki N."/>
            <person name="Veneault-Fourrey C."/>
            <person name="LaButti K."/>
            <person name="Lindquist E.A."/>
            <person name="Lipzen A."/>
            <person name="Lundell T."/>
            <person name="Morin E."/>
            <person name="Murat C."/>
            <person name="Sun H."/>
            <person name="Tunlid A."/>
            <person name="Henrissat B."/>
            <person name="Grigoriev I.V."/>
            <person name="Hibbett D.S."/>
            <person name="Martin F."/>
            <person name="Nordberg H.P."/>
            <person name="Cantor M.N."/>
            <person name="Hua S.X."/>
        </authorList>
    </citation>
    <scope>NUCLEOTIDE SEQUENCE [LARGE SCALE GENOMIC DNA]</scope>
    <source>
        <strain evidence="1 2">441</strain>
    </source>
</reference>
<reference evidence="2" key="2">
    <citation type="submission" date="2015-01" db="EMBL/GenBank/DDBJ databases">
        <title>Evolutionary Origins and Diversification of the Mycorrhizal Mutualists.</title>
        <authorList>
            <consortium name="DOE Joint Genome Institute"/>
            <consortium name="Mycorrhizal Genomics Consortium"/>
            <person name="Kohler A."/>
            <person name="Kuo A."/>
            <person name="Nagy L.G."/>
            <person name="Floudas D."/>
            <person name="Copeland A."/>
            <person name="Barry K.W."/>
            <person name="Cichocki N."/>
            <person name="Veneault-Fourrey C."/>
            <person name="LaButti K."/>
            <person name="Lindquist E.A."/>
            <person name="Lipzen A."/>
            <person name="Lundell T."/>
            <person name="Morin E."/>
            <person name="Murat C."/>
            <person name="Riley R."/>
            <person name="Ohm R."/>
            <person name="Sun H."/>
            <person name="Tunlid A."/>
            <person name="Henrissat B."/>
            <person name="Grigoriev I.V."/>
            <person name="Hibbett D.S."/>
            <person name="Martin F."/>
        </authorList>
    </citation>
    <scope>NUCLEOTIDE SEQUENCE [LARGE SCALE GENOMIC DNA]</scope>
    <source>
        <strain evidence="2">441</strain>
    </source>
</reference>
<name>A0A0C9Y2W5_9AGAM</name>
<dbReference type="EMBL" id="KN833793">
    <property type="protein sequence ID" value="KIK19030.1"/>
    <property type="molecule type" value="Genomic_DNA"/>
</dbReference>
<accession>A0A0C9Y2W5</accession>
<evidence type="ECO:0000313" key="1">
    <source>
        <dbReference type="EMBL" id="KIK19030.1"/>
    </source>
</evidence>
<proteinExistence type="predicted"/>
<protein>
    <submittedName>
        <fullName evidence="1">Uncharacterized protein</fullName>
    </submittedName>
</protein>
<dbReference type="Proteomes" id="UP000054018">
    <property type="component" value="Unassembled WGS sequence"/>
</dbReference>